<reference evidence="1 2" key="1">
    <citation type="submission" date="2017-08" db="EMBL/GenBank/DDBJ databases">
        <title>Substantial Increase in Enzyme Production by Combined Drug-Resistance Mutations in Paenibacillus agaridevorans.</title>
        <authorList>
            <person name="Tanaka Y."/>
            <person name="Funane K."/>
            <person name="Hosaka T."/>
            <person name="Shiwa Y."/>
            <person name="Fujita N."/>
            <person name="Miyazaki T."/>
            <person name="Yoshikawa H."/>
            <person name="Murakami K."/>
            <person name="Kasahara K."/>
            <person name="Inaoka T."/>
            <person name="Hiraga Y."/>
            <person name="Ochi K."/>
        </authorList>
    </citation>
    <scope>NUCLEOTIDE SEQUENCE [LARGE SCALE GENOMIC DNA]</scope>
    <source>
        <strain evidence="1 2">T-3040</strain>
    </source>
</reference>
<evidence type="ECO:0000313" key="1">
    <source>
        <dbReference type="EMBL" id="GBG10951.1"/>
    </source>
</evidence>
<protein>
    <submittedName>
        <fullName evidence="1">Uncharacterized protein</fullName>
    </submittedName>
</protein>
<evidence type="ECO:0000313" key="2">
    <source>
        <dbReference type="Proteomes" id="UP000245202"/>
    </source>
</evidence>
<dbReference type="EMBL" id="BDQX01000362">
    <property type="protein sequence ID" value="GBG10951.1"/>
    <property type="molecule type" value="Genomic_DNA"/>
</dbReference>
<organism evidence="1 2">
    <name type="scientific">Paenibacillus agaridevorans</name>
    <dbReference type="NCBI Taxonomy" id="171404"/>
    <lineage>
        <taxon>Bacteria</taxon>
        <taxon>Bacillati</taxon>
        <taxon>Bacillota</taxon>
        <taxon>Bacilli</taxon>
        <taxon>Bacillales</taxon>
        <taxon>Paenibacillaceae</taxon>
        <taxon>Paenibacillus</taxon>
    </lineage>
</organism>
<dbReference type="AlphaFoldDB" id="A0A2R5F498"/>
<proteinExistence type="predicted"/>
<keyword evidence="2" id="KW-1185">Reference proteome</keyword>
<dbReference type="Proteomes" id="UP000245202">
    <property type="component" value="Unassembled WGS sequence"/>
</dbReference>
<comment type="caution">
    <text evidence="1">The sequence shown here is derived from an EMBL/GenBank/DDBJ whole genome shotgun (WGS) entry which is preliminary data.</text>
</comment>
<sequence length="82" mass="8932">MDPQKCNQGVCATCFVGFIHNVIHPQVEADALGIRHINRDVYTELLGIVGMSSPASVVSTWGYTQCAGHTAFAPDQYEISYT</sequence>
<gene>
    <name evidence="1" type="ORF">PAT3040_05723</name>
</gene>
<name>A0A2R5F498_9BACL</name>
<accession>A0A2R5F498</accession>